<gene>
    <name evidence="1" type="ORF">O53_3414</name>
</gene>
<evidence type="ECO:0000313" key="1">
    <source>
        <dbReference type="EMBL" id="ELP54591.1"/>
    </source>
</evidence>
<organism evidence="1 2">
    <name type="scientific">Microcystis aeruginosa TAIHU98</name>
    <dbReference type="NCBI Taxonomy" id="1134457"/>
    <lineage>
        <taxon>Bacteria</taxon>
        <taxon>Bacillati</taxon>
        <taxon>Cyanobacteriota</taxon>
        <taxon>Cyanophyceae</taxon>
        <taxon>Oscillatoriophycideae</taxon>
        <taxon>Chroococcales</taxon>
        <taxon>Microcystaceae</taxon>
        <taxon>Microcystis</taxon>
    </lineage>
</organism>
<name>L7E6X1_MICAE</name>
<accession>L7E6X1</accession>
<sequence>MNSLVKFNAITVLFKYEDLINDMIFPLANPTLEESLINVS</sequence>
<dbReference type="EMBL" id="ANKQ01000002">
    <property type="protein sequence ID" value="ELP54591.1"/>
    <property type="molecule type" value="Genomic_DNA"/>
</dbReference>
<comment type="caution">
    <text evidence="1">The sequence shown here is derived from an EMBL/GenBank/DDBJ whole genome shotgun (WGS) entry which is preliminary data.</text>
</comment>
<protein>
    <submittedName>
        <fullName evidence="1">Uncharacterized protein</fullName>
    </submittedName>
</protein>
<dbReference type="AlphaFoldDB" id="L7E6X1"/>
<reference evidence="1 2" key="1">
    <citation type="journal article" date="2013" name="Genome Announc.">
        <title>Whole-Genome Sequence of Microcystis aeruginosa TAIHU98, a Nontoxic Bloom-Forming Strain Isolated from Taihu Lake, China.</title>
        <authorList>
            <person name="Yang C."/>
            <person name="Zhang W."/>
            <person name="Ren M."/>
            <person name="Song L."/>
            <person name="Li T."/>
            <person name="Zhao J."/>
        </authorList>
    </citation>
    <scope>NUCLEOTIDE SEQUENCE [LARGE SCALE GENOMIC DNA]</scope>
    <source>
        <strain evidence="1 2">TAIHU98</strain>
    </source>
</reference>
<dbReference type="Proteomes" id="UP000010932">
    <property type="component" value="Unassembled WGS sequence"/>
</dbReference>
<proteinExistence type="predicted"/>
<dbReference type="PATRIC" id="fig|1134457.3.peg.2193"/>
<evidence type="ECO:0000313" key="2">
    <source>
        <dbReference type="Proteomes" id="UP000010932"/>
    </source>
</evidence>